<keyword evidence="3" id="KW-1185">Reference proteome</keyword>
<organism evidence="2 3">
    <name type="scientific">Spirochaeta isovalerica</name>
    <dbReference type="NCBI Taxonomy" id="150"/>
    <lineage>
        <taxon>Bacteria</taxon>
        <taxon>Pseudomonadati</taxon>
        <taxon>Spirochaetota</taxon>
        <taxon>Spirochaetia</taxon>
        <taxon>Spirochaetales</taxon>
        <taxon>Spirochaetaceae</taxon>
        <taxon>Spirochaeta</taxon>
    </lineage>
</organism>
<dbReference type="Proteomes" id="UP000587760">
    <property type="component" value="Unassembled WGS sequence"/>
</dbReference>
<comment type="caution">
    <text evidence="2">The sequence shown here is derived from an EMBL/GenBank/DDBJ whole genome shotgun (WGS) entry which is preliminary data.</text>
</comment>
<evidence type="ECO:0000256" key="1">
    <source>
        <dbReference type="SAM" id="MobiDB-lite"/>
    </source>
</evidence>
<name>A0A841R654_9SPIO</name>
<proteinExistence type="predicted"/>
<evidence type="ECO:0000313" key="2">
    <source>
        <dbReference type="EMBL" id="MBB6478489.1"/>
    </source>
</evidence>
<evidence type="ECO:0000313" key="3">
    <source>
        <dbReference type="Proteomes" id="UP000587760"/>
    </source>
</evidence>
<feature type="region of interest" description="Disordered" evidence="1">
    <location>
        <begin position="56"/>
        <end position="76"/>
    </location>
</feature>
<dbReference type="EMBL" id="JACHGJ010000001">
    <property type="protein sequence ID" value="MBB6478489.1"/>
    <property type="molecule type" value="Genomic_DNA"/>
</dbReference>
<gene>
    <name evidence="2" type="ORF">HNR50_000122</name>
</gene>
<sequence length="152" mass="17245">MSRIFNRILIALLAAAVTSVFLLPESYELPANDSEEEKQLENFLPEINEIPGTLSPGALSIHFPDERPAETTAKPEILQPEPVPEGPQFINSMLFVSSVVRNGERSWFFKDKSTGRMYDLSPGAENGLWEFLSDEGDYFLLKYNETIYKVRK</sequence>
<dbReference type="RefSeq" id="WP_184742380.1">
    <property type="nucleotide sequence ID" value="NZ_JACHGJ010000001.1"/>
</dbReference>
<dbReference type="AlphaFoldDB" id="A0A841R654"/>
<accession>A0A841R654</accession>
<reference evidence="2 3" key="1">
    <citation type="submission" date="2020-08" db="EMBL/GenBank/DDBJ databases">
        <title>Genomic Encyclopedia of Type Strains, Phase IV (KMG-IV): sequencing the most valuable type-strain genomes for metagenomic binning, comparative biology and taxonomic classification.</title>
        <authorList>
            <person name="Goeker M."/>
        </authorList>
    </citation>
    <scope>NUCLEOTIDE SEQUENCE [LARGE SCALE GENOMIC DNA]</scope>
    <source>
        <strain evidence="2 3">DSM 2461</strain>
    </source>
</reference>
<protein>
    <submittedName>
        <fullName evidence="2">Uncharacterized protein</fullName>
    </submittedName>
</protein>